<proteinExistence type="predicted"/>
<protein>
    <submittedName>
        <fullName evidence="1">Uncharacterized protein</fullName>
    </submittedName>
</protein>
<organism evidence="1 2">
    <name type="scientific">Nitrospira defluvii</name>
    <dbReference type="NCBI Taxonomy" id="330214"/>
    <lineage>
        <taxon>Bacteria</taxon>
        <taxon>Pseudomonadati</taxon>
        <taxon>Nitrospirota</taxon>
        <taxon>Nitrospiria</taxon>
        <taxon>Nitrospirales</taxon>
        <taxon>Nitrospiraceae</taxon>
        <taxon>Nitrospira</taxon>
    </lineage>
</organism>
<evidence type="ECO:0000313" key="2">
    <source>
        <dbReference type="Proteomes" id="UP000675880"/>
    </source>
</evidence>
<name>A0ABN7LS39_9BACT</name>
<dbReference type="Proteomes" id="UP000675880">
    <property type="component" value="Unassembled WGS sequence"/>
</dbReference>
<comment type="caution">
    <text evidence="1">The sequence shown here is derived from an EMBL/GenBank/DDBJ whole genome shotgun (WGS) entry which is preliminary data.</text>
</comment>
<accession>A0ABN7LS39</accession>
<keyword evidence="2" id="KW-1185">Reference proteome</keyword>
<sequence>MVESLLPKQVVVGSNPIARSKKVPFNSNASESLRRLAQRAIGVLLLKSVTVVTGEHDFFGLTTPSGRSSVSPAFC</sequence>
<reference evidence="1 2" key="1">
    <citation type="submission" date="2021-02" db="EMBL/GenBank/DDBJ databases">
        <authorList>
            <person name="Han P."/>
        </authorList>
    </citation>
    <scope>NUCLEOTIDE SEQUENCE [LARGE SCALE GENOMIC DNA]</scope>
    <source>
        <strain evidence="1">Candidatus Nitrospira sp. ZN2</strain>
    </source>
</reference>
<evidence type="ECO:0000313" key="1">
    <source>
        <dbReference type="EMBL" id="CAE6766559.1"/>
    </source>
</evidence>
<gene>
    <name evidence="1" type="ORF">NSPZN2_40070</name>
</gene>
<dbReference type="EMBL" id="CAJNBJ010000017">
    <property type="protein sequence ID" value="CAE6766559.1"/>
    <property type="molecule type" value="Genomic_DNA"/>
</dbReference>